<protein>
    <submittedName>
        <fullName evidence="1">Uncharacterized protein</fullName>
    </submittedName>
</protein>
<organism evidence="1 2">
    <name type="scientific">Pseudomonas fluorescens</name>
    <dbReference type="NCBI Taxonomy" id="294"/>
    <lineage>
        <taxon>Bacteria</taxon>
        <taxon>Pseudomonadati</taxon>
        <taxon>Pseudomonadota</taxon>
        <taxon>Gammaproteobacteria</taxon>
        <taxon>Pseudomonadales</taxon>
        <taxon>Pseudomonadaceae</taxon>
        <taxon>Pseudomonas</taxon>
    </lineage>
</organism>
<accession>A0A5E7EDP5</accession>
<dbReference type="RefSeq" id="WP_191627586.1">
    <property type="nucleotide sequence ID" value="NZ_CABVHW010000018.1"/>
</dbReference>
<gene>
    <name evidence="1" type="ORF">PS710_04509</name>
</gene>
<dbReference type="Proteomes" id="UP000381093">
    <property type="component" value="Unassembled WGS sequence"/>
</dbReference>
<dbReference type="AlphaFoldDB" id="A0A5E7EDP5"/>
<dbReference type="EMBL" id="CABVHW010000018">
    <property type="protein sequence ID" value="VVO24457.1"/>
    <property type="molecule type" value="Genomic_DNA"/>
</dbReference>
<proteinExistence type="predicted"/>
<sequence precursor="true">MSEQMKRPVIDRISIVLRPADGQTLEQITPFVQLGAHVSIGRGLAVIAGASDEDLQLVLGQERDERQMQAELQQAALGAPAHLAAHAKEMFDLLNRINVKCGGLDAVLSHGGEPSEQMWDESREAMDAIWDLLDKVQSAASVDTDHANRIARGGENVSPEAEFSIDDHIRMAADARRYRWLRDVAFDTPRQDLVPRDSHQNMLIEEDLDGEIDRAMKAYSSEREIEACEQ</sequence>
<evidence type="ECO:0000313" key="2">
    <source>
        <dbReference type="Proteomes" id="UP000381093"/>
    </source>
</evidence>
<evidence type="ECO:0000313" key="1">
    <source>
        <dbReference type="EMBL" id="VVO24457.1"/>
    </source>
</evidence>
<reference evidence="1 2" key="1">
    <citation type="submission" date="2019-09" db="EMBL/GenBank/DDBJ databases">
        <authorList>
            <person name="Chandra G."/>
            <person name="Truman W A."/>
        </authorList>
    </citation>
    <scope>NUCLEOTIDE SEQUENCE [LARGE SCALE GENOMIC DNA]</scope>
    <source>
        <strain evidence="1">PS710</strain>
    </source>
</reference>
<name>A0A5E7EDP5_PSEFL</name>